<name>A0AAD4DV54_9AGAM</name>
<protein>
    <submittedName>
        <fullName evidence="2">Uncharacterized protein</fullName>
    </submittedName>
</protein>
<dbReference type="EMBL" id="JABBWK010000079">
    <property type="protein sequence ID" value="KAG1894516.1"/>
    <property type="molecule type" value="Genomic_DNA"/>
</dbReference>
<dbReference type="GeneID" id="64662379"/>
<comment type="caution">
    <text evidence="2">The sequence shown here is derived from an EMBL/GenBank/DDBJ whole genome shotgun (WGS) entry which is preliminary data.</text>
</comment>
<feature type="region of interest" description="Disordered" evidence="1">
    <location>
        <begin position="394"/>
        <end position="427"/>
    </location>
</feature>
<sequence>MYHHPGQESLSRFDTLDLDRYPIALRPASRQNRSILPTPPSSTRTSLEESQGLQEPICATQPFTQLVVSPTKADVPSCHLTPPPSPSSPGQETSSSILKSLRDVASRVVSRLVFENVSAPVYEEVVEEATKNGDWQDVRVDYDGSVLIVHCPSLGHEFPGDLFDLMGRAGKSYPREYHGSRITQGGSTTVDLVVGSKSPDFSLYEVKDSSRQDQKVLNVMPTVALEVGYYGEGERKLTLDAGRLICLSKGMIQLVATINIDHEVEKQNDGRRKLKSVVWTHWEMDPEYPKLVEENDKYELNELIPENDGKMVEDQTTVQPPPDAYRAVVKFAQTPYWVRAYRSNIYKLFPPTGIRSIPILHRHLFRDPQECDQENPAFTIETADIMATIHSFERVQREMDGKKKRKPEEEDLMDKELLARLKKRRPN</sequence>
<dbReference type="Proteomes" id="UP001195769">
    <property type="component" value="Unassembled WGS sequence"/>
</dbReference>
<feature type="region of interest" description="Disordered" evidence="1">
    <location>
        <begin position="29"/>
        <end position="53"/>
    </location>
</feature>
<evidence type="ECO:0000256" key="1">
    <source>
        <dbReference type="SAM" id="MobiDB-lite"/>
    </source>
</evidence>
<reference evidence="2" key="1">
    <citation type="journal article" date="2020" name="New Phytol.">
        <title>Comparative genomics reveals dynamic genome evolution in host specialist ectomycorrhizal fungi.</title>
        <authorList>
            <person name="Lofgren L.A."/>
            <person name="Nguyen N.H."/>
            <person name="Vilgalys R."/>
            <person name="Ruytinx J."/>
            <person name="Liao H.L."/>
            <person name="Branco S."/>
            <person name="Kuo A."/>
            <person name="LaButti K."/>
            <person name="Lipzen A."/>
            <person name="Andreopoulos W."/>
            <person name="Pangilinan J."/>
            <person name="Riley R."/>
            <person name="Hundley H."/>
            <person name="Na H."/>
            <person name="Barry K."/>
            <person name="Grigoriev I.V."/>
            <person name="Stajich J.E."/>
            <person name="Kennedy P.G."/>
        </authorList>
    </citation>
    <scope>NUCLEOTIDE SEQUENCE</scope>
    <source>
        <strain evidence="2">FC203</strain>
    </source>
</reference>
<dbReference type="RefSeq" id="XP_041220092.1">
    <property type="nucleotide sequence ID" value="XM_041368081.1"/>
</dbReference>
<feature type="region of interest" description="Disordered" evidence="1">
    <location>
        <begin position="74"/>
        <end position="97"/>
    </location>
</feature>
<evidence type="ECO:0000313" key="2">
    <source>
        <dbReference type="EMBL" id="KAG1894516.1"/>
    </source>
</evidence>
<organism evidence="2 3">
    <name type="scientific">Suillus fuscotomentosus</name>
    <dbReference type="NCBI Taxonomy" id="1912939"/>
    <lineage>
        <taxon>Eukaryota</taxon>
        <taxon>Fungi</taxon>
        <taxon>Dikarya</taxon>
        <taxon>Basidiomycota</taxon>
        <taxon>Agaricomycotina</taxon>
        <taxon>Agaricomycetes</taxon>
        <taxon>Agaricomycetidae</taxon>
        <taxon>Boletales</taxon>
        <taxon>Suillineae</taxon>
        <taxon>Suillaceae</taxon>
        <taxon>Suillus</taxon>
    </lineage>
</organism>
<dbReference type="AlphaFoldDB" id="A0AAD4DV54"/>
<evidence type="ECO:0000313" key="3">
    <source>
        <dbReference type="Proteomes" id="UP001195769"/>
    </source>
</evidence>
<proteinExistence type="predicted"/>
<keyword evidence="3" id="KW-1185">Reference proteome</keyword>
<accession>A0AAD4DV54</accession>
<gene>
    <name evidence="2" type="ORF">F5891DRAFT_1195215</name>
</gene>